<dbReference type="Pfam" id="PF05593">
    <property type="entry name" value="RHS_repeat"/>
    <property type="match status" value="1"/>
</dbReference>
<sequence length="1939" mass="199100">MGRRLFSASPAGRARSLSRSLRTALPAALLLSAFAAVATTYVYDSNGRLVVATNDAGESARYVYDAMGNLKRVDRLLATDLAVFGFSPGRGATGQSVRIQGRGFSATSAQNAVAFNGTSASVIAASATELTALVPVGATTGPITVTVGGRSADSVGDFVVDPSAQAPVIDSFSPAVGKIGDAVAVVGRRLQPVAGQTTLRLNGRPVAAQTVTDTAVSFVIPSGAGSGKIELGTPYGVARSGQSLLVLPAGIAAASVVDSKDAVVDGAGVNYSIATAGEQTAALIRGERGDYLSAQFSNLGSLRIQYWLYGVDNAVLGNGTVSPETPTYHLPKLPAAGTYLLIMRAQSAPASWTLAIEKAKPLAIDGVASAIDTATAGQQKRLTFEPAAGVPLGLGLADRAVPTNWGNASVYVYDANSAQVGHQYCEQAKSGCALNLSGLGVGTHTLVVIPASSGTRMLGFDASLSTDQVHALGRDTAITLAIARRGQNARLSFAGAAGEVLALQVAGQVTVPASRNVYFRVTGPDGTTVASSGAIAGATLNLSLPAAGNYQVLVDPEFGETAQARIMLATGTVAGLQIDGNSTSHATTLPGEGVYLSFDAGAGQHLGLGISDLTVSSGAYVDVTAYKPDGSVLALGNCHADNNGCDLNLPNLTAGRYAIAITPSDAGQTMQFQATLSSDASVALPRNAATAMALPRRGQNGRMGFSGVLGEIIAVQVASQSTTPLDRSVYYRIYKPDGSVLASMGVLSGKTINLELPATGNYQLYVDPEYGATSSAQVTLTTGVLGEMELDAGTGRYETTQAGTSVTLTINASAGQNLGLGLSDLVLNTGSYVDVYVYKPGGDWLTDINCEVAQGGCGINLVNTLAGTYTVSVRPSSSGQTMKFKATLSSDAVMTFSRNTPLTFALERRGQNARLSFAGTAGEVLGMLVAGQSTFPEGKQVRYTVYKPDGYELTNGIAITGVTFNLRLPVNGTYRVFVDPEYGAMPTARLTLSTGTTSGMELDGASANQQTSLPGQGIYLTADASNSGLGLGISDLAVSSGNGVKIYVNKPDGSWHADFTCEVSAGGCAVNLPKFAGRYGIAISPIGAQQTMSLRTTLSSDKRETLSRDSVMPLTIGRRGQNARLSFTGAAGEILGLAVAGQATFPDAREVRYAIIKPDGYELESGIAVTGVTYSMRLPSDGTYEVFVDPSGGATATSQVTLSTGTTNGLATDGGSVQYETILPGQGLFFAADATNASLGFGISDLVVSSGSGVKVYAYKPDNSWHADFFCEVETQGCSLNLPKATGRYAIYVVPTGLDQAMSFKATLSSDQLQTLTRDTPLALNVTRRGQNARLSFTGSAGETIGLQVAGQSTFPAGKEVAYAIIKPDGYELERGTAITGVTYTKRLPSNGSYYVFVDPQHAATVASQVTLSTGTASGLVVGGPSILSETSLPGQGVYFTADASASALGLGISELAVSSGAGVKLYVEKPDGSWHTDFTCEVATDGCNVNLPKAAGRYGIAISPVGAQQTMSFKATLSADVAATLTRDSAYTLSLTRRGQNGRLSFTGSAGETIGLMVAGQSTLPADREVAYVIIKPDGYELERGNAITGITYGKRLPSNGTYQVFVDPQYGATASSQVTLSTGTATGLSIDGASVLNQTTLPGQGVFFTADATAAALGFGISELALSSGNGVKVYASKPDGSWHGDFTCEVSAGGCGLNLPKFAGRYGIAISPIGAQQTMSFKATLSTDQTGTLTRDSAYALSIARRGQNGRLSFAGTANEHLALLVADQGTAPSGRNVTYSVIRPNGTELDSGIAATGVFVDLALNATGTYQVFVDGENAAAVSSQVTLSSGAGLSNNGGDVSFQTTLPGQRVHLVADASATALSFVLSDLQPSVGSSVKIYAYKPDGSWHADFTCNAPAGCSLALPQRSGRYSVYVSPASNTQTMTFKAKLTSGP</sequence>
<evidence type="ECO:0000313" key="3">
    <source>
        <dbReference type="EMBL" id="KWS06000.1"/>
    </source>
</evidence>
<evidence type="ECO:0000313" key="4">
    <source>
        <dbReference type="Proteomes" id="UP000023435"/>
    </source>
</evidence>
<dbReference type="Gene3D" id="2.60.120.380">
    <property type="match status" value="1"/>
</dbReference>
<dbReference type="InterPro" id="IPR031325">
    <property type="entry name" value="RHS_repeat"/>
</dbReference>
<keyword evidence="1" id="KW-0732">Signal</keyword>
<comment type="caution">
    <text evidence="3">The sequence shown here is derived from an EMBL/GenBank/DDBJ whole genome shotgun (WGS) entry which is preliminary data.</text>
</comment>
<feature type="domain" description="IPT/TIG" evidence="2">
    <location>
        <begin position="86"/>
        <end position="149"/>
    </location>
</feature>
<keyword evidence="4" id="KW-1185">Reference proteome</keyword>
<feature type="signal peptide" evidence="1">
    <location>
        <begin position="1"/>
        <end position="38"/>
    </location>
</feature>
<protein>
    <submittedName>
        <fullName evidence="3">Glutamate synthase domain 2</fullName>
    </submittedName>
</protein>
<dbReference type="EMBL" id="JAJA02000001">
    <property type="protein sequence ID" value="KWS06000.1"/>
    <property type="molecule type" value="Genomic_DNA"/>
</dbReference>
<evidence type="ECO:0000259" key="2">
    <source>
        <dbReference type="Pfam" id="PF01833"/>
    </source>
</evidence>
<dbReference type="Proteomes" id="UP000023435">
    <property type="component" value="Unassembled WGS sequence"/>
</dbReference>
<dbReference type="NCBIfam" id="TIGR01643">
    <property type="entry name" value="YD_repeat_2x"/>
    <property type="match status" value="1"/>
</dbReference>
<dbReference type="Pfam" id="PF01833">
    <property type="entry name" value="TIG"/>
    <property type="match status" value="2"/>
</dbReference>
<dbReference type="SUPFAM" id="SSF81296">
    <property type="entry name" value="E set domains"/>
    <property type="match status" value="2"/>
</dbReference>
<dbReference type="InterPro" id="IPR013783">
    <property type="entry name" value="Ig-like_fold"/>
</dbReference>
<feature type="domain" description="IPT/TIG" evidence="2">
    <location>
        <begin position="167"/>
        <end position="229"/>
    </location>
</feature>
<reference evidence="3 4" key="1">
    <citation type="journal article" date="2014" name="Genome Announc.">
        <title>Draft Genome Sequence of Lysobacter capsici AZ78, a Bacterium Antagonistic to Plant-Pathogenic Oomycetes.</title>
        <authorList>
            <person name="Puopolo G."/>
            <person name="Sonego P."/>
            <person name="Engelen K."/>
            <person name="Pertot I."/>
        </authorList>
    </citation>
    <scope>NUCLEOTIDE SEQUENCE [LARGE SCALE GENOMIC DNA]</scope>
    <source>
        <strain evidence="3 4">AZ78</strain>
    </source>
</reference>
<accession>A0A108UBG7</accession>
<dbReference type="InterPro" id="IPR002909">
    <property type="entry name" value="IPT_dom"/>
</dbReference>
<gene>
    <name evidence="3" type="ORF">AZ78_3554</name>
</gene>
<name>A0A108UBG7_9GAMM</name>
<organism evidence="3 4">
    <name type="scientific">Lysobacter capsici AZ78</name>
    <dbReference type="NCBI Taxonomy" id="1444315"/>
    <lineage>
        <taxon>Bacteria</taxon>
        <taxon>Pseudomonadati</taxon>
        <taxon>Pseudomonadota</taxon>
        <taxon>Gammaproteobacteria</taxon>
        <taxon>Lysobacterales</taxon>
        <taxon>Lysobacteraceae</taxon>
        <taxon>Lysobacter</taxon>
    </lineage>
</organism>
<evidence type="ECO:0000256" key="1">
    <source>
        <dbReference type="SAM" id="SignalP"/>
    </source>
</evidence>
<dbReference type="InterPro" id="IPR006530">
    <property type="entry name" value="YD"/>
</dbReference>
<dbReference type="InterPro" id="IPR014756">
    <property type="entry name" value="Ig_E-set"/>
</dbReference>
<proteinExistence type="predicted"/>
<feature type="chain" id="PRO_5007131839" evidence="1">
    <location>
        <begin position="39"/>
        <end position="1939"/>
    </location>
</feature>
<dbReference type="Gene3D" id="2.60.40.10">
    <property type="entry name" value="Immunoglobulins"/>
    <property type="match status" value="2"/>
</dbReference>